<dbReference type="EMBL" id="JNUP01000063">
    <property type="protein sequence ID" value="KGE72013.1"/>
    <property type="molecule type" value="Genomic_DNA"/>
</dbReference>
<evidence type="ECO:0000256" key="4">
    <source>
        <dbReference type="SAM" id="MobiDB-lite"/>
    </source>
</evidence>
<dbReference type="InterPro" id="IPR029044">
    <property type="entry name" value="Nucleotide-diphossugar_trans"/>
</dbReference>
<comment type="caution">
    <text evidence="7">The sequence shown here is derived from an EMBL/GenBank/DDBJ whole genome shotgun (WGS) entry which is preliminary data.</text>
</comment>
<evidence type="ECO:0000256" key="2">
    <source>
        <dbReference type="ARBA" id="ARBA00022676"/>
    </source>
</evidence>
<feature type="transmembrane region" description="Helical" evidence="5">
    <location>
        <begin position="389"/>
        <end position="411"/>
    </location>
</feature>
<dbReference type="PANTHER" id="PTHR43630">
    <property type="entry name" value="POLY-BETA-1,6-N-ACETYL-D-GLUCOSAMINE SYNTHASE"/>
    <property type="match status" value="1"/>
</dbReference>
<dbReference type="GO" id="GO:0016757">
    <property type="term" value="F:glycosyltransferase activity"/>
    <property type="evidence" value="ECO:0007669"/>
    <property type="project" value="UniProtKB-KW"/>
</dbReference>
<organism evidence="7 8">
    <name type="scientific">Spirochaeta lutea</name>
    <dbReference type="NCBI Taxonomy" id="1480694"/>
    <lineage>
        <taxon>Bacteria</taxon>
        <taxon>Pseudomonadati</taxon>
        <taxon>Spirochaetota</taxon>
        <taxon>Spirochaetia</taxon>
        <taxon>Spirochaetales</taxon>
        <taxon>Spirochaetaceae</taxon>
        <taxon>Spirochaeta</taxon>
    </lineage>
</organism>
<dbReference type="Pfam" id="PF00535">
    <property type="entry name" value="Glycos_transf_2"/>
    <property type="match status" value="1"/>
</dbReference>
<evidence type="ECO:0000256" key="3">
    <source>
        <dbReference type="ARBA" id="ARBA00022679"/>
    </source>
</evidence>
<dbReference type="AlphaFoldDB" id="A0A098QX72"/>
<name>A0A098QX72_9SPIO</name>
<feature type="region of interest" description="Disordered" evidence="4">
    <location>
        <begin position="460"/>
        <end position="482"/>
    </location>
</feature>
<keyword evidence="8" id="KW-1185">Reference proteome</keyword>
<dbReference type="PANTHER" id="PTHR43630:SF1">
    <property type="entry name" value="POLY-BETA-1,6-N-ACETYL-D-GLUCOSAMINE SYNTHASE"/>
    <property type="match status" value="1"/>
</dbReference>
<evidence type="ECO:0000313" key="7">
    <source>
        <dbReference type="EMBL" id="KGE72013.1"/>
    </source>
</evidence>
<proteinExistence type="inferred from homology"/>
<dbReference type="Gene3D" id="3.90.550.10">
    <property type="entry name" value="Spore Coat Polysaccharide Biosynthesis Protein SpsA, Chain A"/>
    <property type="match status" value="1"/>
</dbReference>
<evidence type="ECO:0000313" key="8">
    <source>
        <dbReference type="Proteomes" id="UP000029692"/>
    </source>
</evidence>
<dbReference type="InterPro" id="IPR001173">
    <property type="entry name" value="Glyco_trans_2-like"/>
</dbReference>
<evidence type="ECO:0000256" key="1">
    <source>
        <dbReference type="ARBA" id="ARBA00006739"/>
    </source>
</evidence>
<feature type="domain" description="Glycosyltransferase 2-like" evidence="6">
    <location>
        <begin position="54"/>
        <end position="191"/>
    </location>
</feature>
<gene>
    <name evidence="7" type="ORF">DC28_07815</name>
</gene>
<dbReference type="eggNOG" id="COG1215">
    <property type="taxonomic scope" value="Bacteria"/>
</dbReference>
<dbReference type="Proteomes" id="UP000029692">
    <property type="component" value="Unassembled WGS sequence"/>
</dbReference>
<reference evidence="7 8" key="1">
    <citation type="submission" date="2014-05" db="EMBL/GenBank/DDBJ databases">
        <title>De novo Genome Sequence of Spirocheata sp.</title>
        <authorList>
            <person name="Shivani Y."/>
            <person name="Subhash Y."/>
            <person name="Tushar L."/>
            <person name="Sasikala C."/>
            <person name="Ramana C.V."/>
        </authorList>
    </citation>
    <scope>NUCLEOTIDE SEQUENCE [LARGE SCALE GENOMIC DNA]</scope>
    <source>
        <strain evidence="7 8">JC230</strain>
    </source>
</reference>
<dbReference type="STRING" id="1480694.DC28_07815"/>
<evidence type="ECO:0000259" key="6">
    <source>
        <dbReference type="Pfam" id="PF00535"/>
    </source>
</evidence>
<keyword evidence="5" id="KW-0812">Transmembrane</keyword>
<evidence type="ECO:0000256" key="5">
    <source>
        <dbReference type="SAM" id="Phobius"/>
    </source>
</evidence>
<feature type="transmembrane region" description="Helical" evidence="5">
    <location>
        <begin position="6"/>
        <end position="27"/>
    </location>
</feature>
<keyword evidence="5" id="KW-1133">Transmembrane helix</keyword>
<accession>A0A098QX72</accession>
<dbReference type="CDD" id="cd06423">
    <property type="entry name" value="CESA_like"/>
    <property type="match status" value="1"/>
</dbReference>
<keyword evidence="3" id="KW-0808">Transferase</keyword>
<keyword evidence="5" id="KW-0472">Membrane</keyword>
<feature type="transmembrane region" description="Helical" evidence="5">
    <location>
        <begin position="350"/>
        <end position="383"/>
    </location>
</feature>
<comment type="similarity">
    <text evidence="1">Belongs to the glycosyltransferase 2 family.</text>
</comment>
<keyword evidence="2" id="KW-0328">Glycosyltransferase</keyword>
<dbReference type="SUPFAM" id="SSF53448">
    <property type="entry name" value="Nucleotide-diphospho-sugar transferases"/>
    <property type="match status" value="1"/>
</dbReference>
<protein>
    <recommendedName>
        <fullName evidence="6">Glycosyltransferase 2-like domain-containing protein</fullName>
    </recommendedName>
</protein>
<sequence>MFYQRSFIGYSLAINGSYLVFLVISMVSASKKNRVHHWQESGFFAKPGVLPKVSIIAPGYNEETTIVQSVQSLLNLEYPDFEVIVVNDGSKDRTLGVLQQEFDLEPRDDRSSQGSIPILTAPIMGVYKSRVSKDLTVVDKVNGGKADSLNAGILQAQGDYVVCIDSDSLLEPKSLLHLMRSTLDTDEITLAIGGNIVPVNGCLVSKGSIREIHPPRNPLALIQTMEYLRAFIIGRMGWAGINGLLIISGAFGAFQRQAVLEIGGYLTGSGPRHLDTVGEDMEIVVRLRKHLYSKGIKHRVQYVHTANCWTEVPEHLPSLLIQRDRWNRGLMEVLMIHKDMLLRRPQGVPGLISLPYFFIFELLGPFLETGGYLAAFLAVLLGIANLPTLALLFAVSVGLGTFISMMSLLVADKNVLYFRGRDFRRVLGASIIENFGYRQLFGMHRVWSFIRYIFKEQGWKQPPRKGFQSQTDGPGETTPHED</sequence>